<evidence type="ECO:0000256" key="7">
    <source>
        <dbReference type="ARBA" id="ARBA00023140"/>
    </source>
</evidence>
<sequence>MSKSKVYVAGVGMTKFVKPKGEIDYVDSGLEAAVKALIDAGINYDEVNQGIACYVYGDSTSGQRVFYQLGLTQIPIYNVNNNCSTGSTGLFMAKQLIEHGVSDCILVIGFEQMQRGSLKSVFSDRTNPLDRSIFLMANTRGMTTAPVAAQLFGNAGTEYCEKYGATADHLAHIAEINHRHSKSNPYSQSQKVYTLDEILKSPQIHGPLTKLQCCPTSDGAAAVVLCSQRFLDSHPHIKSQAIEIAGQCLATDSPSLFNKSAIELVGADMTRHAADQVYKEAGITADEIQVVELHDCFSANELVCIDALGLSKPGKAHELVETDQITYGGKYVINPSGGTRHLLFMIIPLQRGLISKGHPLGATGLAQASELVWQLRGWATNRQVPNCKYALQHNVGLGGAVVVTVYKRLDGCAVSSGMNSMEDGRKRLGYNPAVEARGITEEMTLKVQSKKYRSNWMMSKEGRSARL</sequence>
<dbReference type="GO" id="GO:0008289">
    <property type="term" value="F:lipid binding"/>
    <property type="evidence" value="ECO:0007669"/>
    <property type="project" value="UniProtKB-KW"/>
</dbReference>
<evidence type="ECO:0000256" key="1">
    <source>
        <dbReference type="ARBA" id="ARBA00004275"/>
    </source>
</evidence>
<dbReference type="Pfam" id="PF00108">
    <property type="entry name" value="Thiolase_N"/>
    <property type="match status" value="1"/>
</dbReference>
<evidence type="ECO:0000256" key="5">
    <source>
        <dbReference type="ARBA" id="ARBA00023055"/>
    </source>
</evidence>
<dbReference type="PANTHER" id="PTHR42870:SF1">
    <property type="entry name" value="NON-SPECIFIC LIPID-TRANSFER PROTEIN-LIKE 2"/>
    <property type="match status" value="1"/>
</dbReference>
<comment type="subcellular location">
    <subcellularLocation>
        <location evidence="1">Peroxisome</location>
    </subcellularLocation>
</comment>
<dbReference type="SUPFAM" id="SSF53901">
    <property type="entry name" value="Thiolase-like"/>
    <property type="match status" value="2"/>
</dbReference>
<dbReference type="GO" id="GO:0016747">
    <property type="term" value="F:acyltransferase activity, transferring groups other than amino-acyl groups"/>
    <property type="evidence" value="ECO:0007669"/>
    <property type="project" value="InterPro"/>
</dbReference>
<evidence type="ECO:0000256" key="2">
    <source>
        <dbReference type="ARBA" id="ARBA00012352"/>
    </source>
</evidence>
<keyword evidence="7" id="KW-0576">Peroxisome</keyword>
<evidence type="ECO:0000259" key="10">
    <source>
        <dbReference type="Pfam" id="PF22691"/>
    </source>
</evidence>
<dbReference type="FunFam" id="3.40.47.10:FF:000016">
    <property type="entry name" value="Non-specific lipid-transfer protein"/>
    <property type="match status" value="1"/>
</dbReference>
<dbReference type="AlphaFoldDB" id="A0A1U7LWC4"/>
<dbReference type="InterPro" id="IPR016039">
    <property type="entry name" value="Thiolase-like"/>
</dbReference>
<dbReference type="GO" id="GO:0005777">
    <property type="term" value="C:peroxisome"/>
    <property type="evidence" value="ECO:0007669"/>
    <property type="project" value="UniProtKB-SubCell"/>
</dbReference>
<feature type="domain" description="Thiolase C-terminal" evidence="10">
    <location>
        <begin position="352"/>
        <end position="399"/>
    </location>
</feature>
<dbReference type="Gene3D" id="3.40.47.10">
    <property type="match status" value="1"/>
</dbReference>
<evidence type="ECO:0000256" key="4">
    <source>
        <dbReference type="ARBA" id="ARBA00022679"/>
    </source>
</evidence>
<keyword evidence="5" id="KW-0445">Lipid transport</keyword>
<dbReference type="EC" id="2.3.1.176" evidence="2"/>
<dbReference type="InterPro" id="IPR055140">
    <property type="entry name" value="Thiolase_C_2"/>
</dbReference>
<dbReference type="InterPro" id="IPR020615">
    <property type="entry name" value="Thiolase_acyl_enz_int_AS"/>
</dbReference>
<keyword evidence="6" id="KW-0446">Lipid-binding</keyword>
<dbReference type="PANTHER" id="PTHR42870">
    <property type="entry name" value="ACETYL-COA C-ACETYLTRANSFERASE"/>
    <property type="match status" value="1"/>
</dbReference>
<dbReference type="InterPro" id="IPR020616">
    <property type="entry name" value="Thiolase_N"/>
</dbReference>
<evidence type="ECO:0000256" key="3">
    <source>
        <dbReference type="ARBA" id="ARBA00022448"/>
    </source>
</evidence>
<evidence type="ECO:0000313" key="11">
    <source>
        <dbReference type="EMBL" id="OLL26980.1"/>
    </source>
</evidence>
<dbReference type="OrthoDB" id="542135at2759"/>
<dbReference type="NCBIfam" id="NF006102">
    <property type="entry name" value="PRK08256.1"/>
    <property type="match status" value="1"/>
</dbReference>
<keyword evidence="12" id="KW-1185">Reference proteome</keyword>
<reference evidence="11 12" key="1">
    <citation type="submission" date="2016-04" db="EMBL/GenBank/DDBJ databases">
        <title>Evolutionary innovation and constraint leading to complex multicellularity in the Ascomycota.</title>
        <authorList>
            <person name="Cisse O."/>
            <person name="Nguyen A."/>
            <person name="Hewitt D.A."/>
            <person name="Jedd G."/>
            <person name="Stajich J.E."/>
        </authorList>
    </citation>
    <scope>NUCLEOTIDE SEQUENCE [LARGE SCALE GENOMIC DNA]</scope>
    <source>
        <strain evidence="11 12">DAH-3</strain>
    </source>
</reference>
<evidence type="ECO:0000313" key="12">
    <source>
        <dbReference type="Proteomes" id="UP000186594"/>
    </source>
</evidence>
<dbReference type="Proteomes" id="UP000186594">
    <property type="component" value="Unassembled WGS sequence"/>
</dbReference>
<feature type="domain" description="Thiolase N-terminal" evidence="9">
    <location>
        <begin position="6"/>
        <end position="228"/>
    </location>
</feature>
<proteinExistence type="predicted"/>
<keyword evidence="3" id="KW-0813">Transport</keyword>
<protein>
    <recommendedName>
        <fullName evidence="2">propanoyl-CoA C-acyltransferase</fullName>
        <ecNumber evidence="2">2.3.1.176</ecNumber>
    </recommendedName>
    <alternativeName>
        <fullName evidence="8">Propanoyl-CoA C-acyltransferase</fullName>
    </alternativeName>
</protein>
<dbReference type="STRING" id="1198029.A0A1U7LWC4"/>
<feature type="domain" description="Thiolase C-terminal" evidence="10">
    <location>
        <begin position="267"/>
        <end position="339"/>
    </location>
</feature>
<keyword evidence="4" id="KW-0808">Transferase</keyword>
<dbReference type="PROSITE" id="PS00098">
    <property type="entry name" value="THIOLASE_1"/>
    <property type="match status" value="1"/>
</dbReference>
<accession>A0A1U7LWC4</accession>
<evidence type="ECO:0000256" key="8">
    <source>
        <dbReference type="ARBA" id="ARBA00032316"/>
    </source>
</evidence>
<dbReference type="EMBL" id="LXFE01000129">
    <property type="protein sequence ID" value="OLL26980.1"/>
    <property type="molecule type" value="Genomic_DNA"/>
</dbReference>
<gene>
    <name evidence="11" type="ORF">NEOLI_001984</name>
</gene>
<evidence type="ECO:0000256" key="6">
    <source>
        <dbReference type="ARBA" id="ARBA00023121"/>
    </source>
</evidence>
<dbReference type="Pfam" id="PF22691">
    <property type="entry name" value="Thiolase_C_1"/>
    <property type="match status" value="2"/>
</dbReference>
<dbReference type="CDD" id="cd00829">
    <property type="entry name" value="SCP-x_thiolase"/>
    <property type="match status" value="1"/>
</dbReference>
<dbReference type="GO" id="GO:0006869">
    <property type="term" value="P:lipid transport"/>
    <property type="evidence" value="ECO:0007669"/>
    <property type="project" value="UniProtKB-KW"/>
</dbReference>
<evidence type="ECO:0000259" key="9">
    <source>
        <dbReference type="Pfam" id="PF00108"/>
    </source>
</evidence>
<name>A0A1U7LWC4_NEOID</name>
<dbReference type="OMA" id="PSLYAMM"/>
<comment type="caution">
    <text evidence="11">The sequence shown here is derived from an EMBL/GenBank/DDBJ whole genome shotgun (WGS) entry which is preliminary data.</text>
</comment>
<organism evidence="11 12">
    <name type="scientific">Neolecta irregularis (strain DAH-3)</name>
    <dbReference type="NCBI Taxonomy" id="1198029"/>
    <lineage>
        <taxon>Eukaryota</taxon>
        <taxon>Fungi</taxon>
        <taxon>Dikarya</taxon>
        <taxon>Ascomycota</taxon>
        <taxon>Taphrinomycotina</taxon>
        <taxon>Neolectales</taxon>
        <taxon>Neolectaceae</taxon>
        <taxon>Neolecta</taxon>
    </lineage>
</organism>